<reference evidence="5" key="1">
    <citation type="submission" date="2022-07" db="EMBL/GenBank/DDBJ databases">
        <title>Genome Sequence of Physisporinus lineatus.</title>
        <authorList>
            <person name="Buettner E."/>
        </authorList>
    </citation>
    <scope>NUCLEOTIDE SEQUENCE</scope>
    <source>
        <strain evidence="5">VT162</strain>
    </source>
</reference>
<dbReference type="EMBL" id="JANAWD010000445">
    <property type="protein sequence ID" value="KAJ3479343.1"/>
    <property type="molecule type" value="Genomic_DNA"/>
</dbReference>
<proteinExistence type="predicted"/>
<evidence type="ECO:0000313" key="6">
    <source>
        <dbReference type="Proteomes" id="UP001212997"/>
    </source>
</evidence>
<evidence type="ECO:0000256" key="3">
    <source>
        <dbReference type="PROSITE-ProRule" id="PRU00221"/>
    </source>
</evidence>
<dbReference type="PROSITE" id="PS50082">
    <property type="entry name" value="WD_REPEATS_2"/>
    <property type="match status" value="1"/>
</dbReference>
<dbReference type="InterPro" id="IPR039328">
    <property type="entry name" value="WDR89"/>
</dbReference>
<evidence type="ECO:0000313" key="5">
    <source>
        <dbReference type="EMBL" id="KAJ3479343.1"/>
    </source>
</evidence>
<feature type="region of interest" description="Disordered" evidence="4">
    <location>
        <begin position="29"/>
        <end position="54"/>
    </location>
</feature>
<dbReference type="SUPFAM" id="SSF50978">
    <property type="entry name" value="WD40 repeat-like"/>
    <property type="match status" value="1"/>
</dbReference>
<protein>
    <submittedName>
        <fullName evidence="5">Uncharacterized protein</fullName>
    </submittedName>
</protein>
<keyword evidence="2" id="KW-0677">Repeat</keyword>
<evidence type="ECO:0000256" key="2">
    <source>
        <dbReference type="ARBA" id="ARBA00022737"/>
    </source>
</evidence>
<dbReference type="Proteomes" id="UP001212997">
    <property type="component" value="Unassembled WGS sequence"/>
</dbReference>
<keyword evidence="6" id="KW-1185">Reference proteome</keyword>
<dbReference type="SMART" id="SM00320">
    <property type="entry name" value="WD40"/>
    <property type="match status" value="2"/>
</dbReference>
<dbReference type="PANTHER" id="PTHR22889:SF0">
    <property type="entry name" value="WD REPEAT-CONTAINING PROTEIN 89"/>
    <property type="match status" value="1"/>
</dbReference>
<evidence type="ECO:0000256" key="1">
    <source>
        <dbReference type="ARBA" id="ARBA00022574"/>
    </source>
</evidence>
<dbReference type="AlphaFoldDB" id="A0AAD5YD81"/>
<dbReference type="InterPro" id="IPR015943">
    <property type="entry name" value="WD40/YVTN_repeat-like_dom_sf"/>
</dbReference>
<dbReference type="InterPro" id="IPR001680">
    <property type="entry name" value="WD40_rpt"/>
</dbReference>
<keyword evidence="1 3" id="KW-0853">WD repeat</keyword>
<sequence length="272" mass="30158">MMPSSCTGTFLKRPLLSFYFSRLPPTIRDPRNPAAPLRTHASTHSDDITSVQFSRSPESSHVLLSASSDGLLCTTDAREDDEDEAGLHVGNWGCSIAQSGWVRGNTNTRGIWAASDMETFSVWTGELDQAQNIDIREPSVHRQDLTWVTDYLIGGHNRSTILPDHDNDLVVFSGSNEGDIAMLTRPTFSNVNQPWHLHSLWTMNHIGVVRSCLWDEQNNVLITGGEDAKINIWSGPSTSSISADIGSKRENISFEMDVDEEVGSPSSKKRRF</sequence>
<feature type="repeat" description="WD" evidence="3">
    <location>
        <begin position="202"/>
        <end position="243"/>
    </location>
</feature>
<dbReference type="PROSITE" id="PS50294">
    <property type="entry name" value="WD_REPEATS_REGION"/>
    <property type="match status" value="1"/>
</dbReference>
<dbReference type="PANTHER" id="PTHR22889">
    <property type="entry name" value="WD REPEAT-CONTAINING PROTEIN 89"/>
    <property type="match status" value="1"/>
</dbReference>
<evidence type="ECO:0000256" key="4">
    <source>
        <dbReference type="SAM" id="MobiDB-lite"/>
    </source>
</evidence>
<organism evidence="5 6">
    <name type="scientific">Meripilus lineatus</name>
    <dbReference type="NCBI Taxonomy" id="2056292"/>
    <lineage>
        <taxon>Eukaryota</taxon>
        <taxon>Fungi</taxon>
        <taxon>Dikarya</taxon>
        <taxon>Basidiomycota</taxon>
        <taxon>Agaricomycotina</taxon>
        <taxon>Agaricomycetes</taxon>
        <taxon>Polyporales</taxon>
        <taxon>Meripilaceae</taxon>
        <taxon>Meripilus</taxon>
    </lineage>
</organism>
<accession>A0AAD5YD81</accession>
<name>A0AAD5YD81_9APHY</name>
<comment type="caution">
    <text evidence="5">The sequence shown here is derived from an EMBL/GenBank/DDBJ whole genome shotgun (WGS) entry which is preliminary data.</text>
</comment>
<gene>
    <name evidence="5" type="ORF">NLI96_g9131</name>
</gene>
<dbReference type="InterPro" id="IPR036322">
    <property type="entry name" value="WD40_repeat_dom_sf"/>
</dbReference>
<dbReference type="Gene3D" id="2.130.10.10">
    <property type="entry name" value="YVTN repeat-like/Quinoprotein amine dehydrogenase"/>
    <property type="match status" value="1"/>
</dbReference>